<evidence type="ECO:0000313" key="2">
    <source>
        <dbReference type="Proteomes" id="UP000176665"/>
    </source>
</evidence>
<dbReference type="STRING" id="1798371.A2W14_03045"/>
<accession>A0A1F5YTX4</accession>
<protein>
    <submittedName>
        <fullName evidence="1">Uncharacterized protein</fullName>
    </submittedName>
</protein>
<organism evidence="1 2">
    <name type="scientific">Candidatus Gottesmanbacteria bacterium RBG_16_37_8</name>
    <dbReference type="NCBI Taxonomy" id="1798371"/>
    <lineage>
        <taxon>Bacteria</taxon>
        <taxon>Candidatus Gottesmaniibacteriota</taxon>
    </lineage>
</organism>
<evidence type="ECO:0000313" key="1">
    <source>
        <dbReference type="EMBL" id="OGG03536.1"/>
    </source>
</evidence>
<comment type="caution">
    <text evidence="1">The sequence shown here is derived from an EMBL/GenBank/DDBJ whole genome shotgun (WGS) entry which is preliminary data.</text>
</comment>
<gene>
    <name evidence="1" type="ORF">A2W14_03045</name>
</gene>
<dbReference type="EMBL" id="MFJA01000022">
    <property type="protein sequence ID" value="OGG03536.1"/>
    <property type="molecule type" value="Genomic_DNA"/>
</dbReference>
<name>A0A1F5YTX4_9BACT</name>
<dbReference type="AlphaFoldDB" id="A0A1F5YTX4"/>
<reference evidence="1 2" key="1">
    <citation type="journal article" date="2016" name="Nat. Commun.">
        <title>Thousands of microbial genomes shed light on interconnected biogeochemical processes in an aquifer system.</title>
        <authorList>
            <person name="Anantharaman K."/>
            <person name="Brown C.T."/>
            <person name="Hug L.A."/>
            <person name="Sharon I."/>
            <person name="Castelle C.J."/>
            <person name="Probst A.J."/>
            <person name="Thomas B.C."/>
            <person name="Singh A."/>
            <person name="Wilkins M.J."/>
            <person name="Karaoz U."/>
            <person name="Brodie E.L."/>
            <person name="Williams K.H."/>
            <person name="Hubbard S.S."/>
            <person name="Banfield J.F."/>
        </authorList>
    </citation>
    <scope>NUCLEOTIDE SEQUENCE [LARGE SCALE GENOMIC DNA]</scope>
</reference>
<proteinExistence type="predicted"/>
<sequence length="277" mass="32595">MSKLFNNLILNIYSKFSSIKNTRYVRCFVLIKEEFEPGRSNLQSKEEEKIYNDLEQSKDNLVKILHEYPVIKELKETIFMVVKDLNDLKFTVDINNGDIKLSIGWHIHKKHTLILPLYKHNIEHLKEITSKGELSLDDIYRFVRVLFIPFLKGLYQADYSNLPKDKSYMQLDNFIHVEVVPEHNIEVEGFPGPARATVVNVDGQWLVFEGFQGNPDIKYSMNIKQALEFAYLLKVKILQHAKDTDIIHLMPVINKYNDLKKAVQIYERKWHSIEELD</sequence>
<dbReference type="Proteomes" id="UP000176665">
    <property type="component" value="Unassembled WGS sequence"/>
</dbReference>